<proteinExistence type="predicted"/>
<feature type="compositionally biased region" description="Basic and acidic residues" evidence="1">
    <location>
        <begin position="521"/>
        <end position="536"/>
    </location>
</feature>
<gene>
    <name evidence="2" type="ORF">GX576_07540</name>
</gene>
<dbReference type="Proteomes" id="UP000536534">
    <property type="component" value="Unassembled WGS sequence"/>
</dbReference>
<comment type="caution">
    <text evidence="2">The sequence shown here is derived from an EMBL/GenBank/DDBJ whole genome shotgun (WGS) entry which is preliminary data.</text>
</comment>
<feature type="region of interest" description="Disordered" evidence="1">
    <location>
        <begin position="514"/>
        <end position="536"/>
    </location>
</feature>
<evidence type="ECO:0000313" key="3">
    <source>
        <dbReference type="Proteomes" id="UP000536534"/>
    </source>
</evidence>
<evidence type="ECO:0000313" key="2">
    <source>
        <dbReference type="EMBL" id="NLF54235.1"/>
    </source>
</evidence>
<feature type="region of interest" description="Disordered" evidence="1">
    <location>
        <begin position="225"/>
        <end position="249"/>
    </location>
</feature>
<accession>A0A7X7R7K5</accession>
<evidence type="ECO:0008006" key="4">
    <source>
        <dbReference type="Google" id="ProtNLM"/>
    </source>
</evidence>
<evidence type="ECO:0000256" key="1">
    <source>
        <dbReference type="SAM" id="MobiDB-lite"/>
    </source>
</evidence>
<organism evidence="2 3">
    <name type="scientific">Thauera phenolivorans</name>
    <dbReference type="NCBI Taxonomy" id="1792543"/>
    <lineage>
        <taxon>Bacteria</taxon>
        <taxon>Pseudomonadati</taxon>
        <taxon>Pseudomonadota</taxon>
        <taxon>Betaproteobacteria</taxon>
        <taxon>Rhodocyclales</taxon>
        <taxon>Zoogloeaceae</taxon>
        <taxon>Thauera</taxon>
    </lineage>
</organism>
<dbReference type="AlphaFoldDB" id="A0A7X7R7K5"/>
<sequence>MTYPHAAAIQAATGLAIPGVSIHDRAGCARLGVTAFTDGEVSHFATPTPGLHVAAHEAAHQLQHAGRTRDAGMGAEPHAHAVADAVVSGTSPRPLLGARGSSVAPALRPYTEIPAATQTATSQWMIGSDARVADNGLAVTSVTDRHVCYADPALIASADLILRAKQSGVRLRPGAAGPSGSAPDGSGVRSTVECIAQVRSATASGEVWSDCGRMSREVQGIAGTDTPARGIYRDGGGTERETSPGGTTSIRDEVLVGAGLGADPASARAAYEAMDPAARDAFAQAHGLDRHAAPNVGESYMSVRNDALTTAGFNFHWGGVILVAGGDRVTFENFARPGTTYGTRNLLWYFDMYGPPSKAGQTWHERWAEGTGREGVGVGAPGMGSMTIPTRTSADPSAYTPGTPALSTADLITRRAAATQEGERMALDAELRTRWIRVTVEVVSAQESTDEVYVRAAHGGRSREMGALDMRGGDRNTFWIPLSALVPVSGTISVKVYESDVIWDDLISDIDLRNGPVSNNRPRDDAEYHTTAEFDR</sequence>
<protein>
    <recommendedName>
        <fullName evidence="4">DUF4157 domain-containing protein</fullName>
    </recommendedName>
</protein>
<name>A0A7X7R7K5_9RHOO</name>
<dbReference type="EMBL" id="JAAYYV010000200">
    <property type="protein sequence ID" value="NLF54235.1"/>
    <property type="molecule type" value="Genomic_DNA"/>
</dbReference>
<reference evidence="2 3" key="1">
    <citation type="journal article" date="2020" name="Biotechnol. Biofuels">
        <title>New insights from the biogas microbiome by comprehensive genome-resolved metagenomics of nearly 1600 species originating from multiple anaerobic digesters.</title>
        <authorList>
            <person name="Campanaro S."/>
            <person name="Treu L."/>
            <person name="Rodriguez-R L.M."/>
            <person name="Kovalovszki A."/>
            <person name="Ziels R.M."/>
            <person name="Maus I."/>
            <person name="Zhu X."/>
            <person name="Kougias P.G."/>
            <person name="Basile A."/>
            <person name="Luo G."/>
            <person name="Schluter A."/>
            <person name="Konstantinidis K.T."/>
            <person name="Angelidaki I."/>
        </authorList>
    </citation>
    <scope>NUCLEOTIDE SEQUENCE [LARGE SCALE GENOMIC DNA]</scope>
    <source>
        <strain evidence="2">AS06rmzACSIP_256</strain>
    </source>
</reference>